<evidence type="ECO:0000256" key="8">
    <source>
        <dbReference type="ARBA" id="ARBA00023125"/>
    </source>
</evidence>
<feature type="binding site" evidence="11">
    <location>
        <position position="40"/>
    </location>
    <ligand>
        <name>[4Fe-4S] cluster</name>
        <dbReference type="ChEBI" id="CHEBI:49883"/>
    </ligand>
</feature>
<dbReference type="AlphaFoldDB" id="A0A1H2MFH0"/>
<feature type="binding site" evidence="11">
    <location>
        <position position="13"/>
    </location>
    <ligand>
        <name>[4Fe-4S] cluster</name>
        <dbReference type="ChEBI" id="CHEBI:49883"/>
    </ligand>
</feature>
<comment type="function">
    <text evidence="11">Acts as a transcriptional regulator. Probably redox-responsive. The apo- but not holo-form probably binds DNA.</text>
</comment>
<evidence type="ECO:0000256" key="9">
    <source>
        <dbReference type="ARBA" id="ARBA00023157"/>
    </source>
</evidence>
<evidence type="ECO:0000256" key="6">
    <source>
        <dbReference type="ARBA" id="ARBA00023014"/>
    </source>
</evidence>
<keyword evidence="15" id="KW-1185">Reference proteome</keyword>
<keyword evidence="7 11" id="KW-0805">Transcription regulation</keyword>
<feature type="compositionally biased region" description="Low complexity" evidence="12">
    <location>
        <begin position="84"/>
        <end position="94"/>
    </location>
</feature>
<comment type="subcellular location">
    <subcellularLocation>
        <location evidence="1 11">Cytoplasm</location>
    </subcellularLocation>
</comment>
<comment type="cofactor">
    <cofactor evidence="11">
        <name>[4Fe-4S] cluster</name>
        <dbReference type="ChEBI" id="CHEBI:49883"/>
    </cofactor>
    <text evidence="11">Binds 1 [4Fe-4S] cluster per subunit. Following nitrosylation of the [4Fe-4S] cluster binds 1 [4Fe-8(NO)] cluster per subunit.</text>
</comment>
<name>A0A1H2MFH0_9ACTN</name>
<evidence type="ECO:0000256" key="2">
    <source>
        <dbReference type="ARBA" id="ARBA00006597"/>
    </source>
</evidence>
<dbReference type="EMBL" id="LT629799">
    <property type="protein sequence ID" value="SDU91882.1"/>
    <property type="molecule type" value="Genomic_DNA"/>
</dbReference>
<feature type="binding site" evidence="11">
    <location>
        <position position="43"/>
    </location>
    <ligand>
        <name>[4Fe-4S] cluster</name>
        <dbReference type="ChEBI" id="CHEBI:49883"/>
    </ligand>
</feature>
<dbReference type="GO" id="GO:0047134">
    <property type="term" value="F:protein-disulfide reductase [NAD(P)H] activity"/>
    <property type="evidence" value="ECO:0007669"/>
    <property type="project" value="TreeGrafter"/>
</dbReference>
<accession>A0A1H2MFH0</accession>
<dbReference type="GO" id="GO:0003677">
    <property type="term" value="F:DNA binding"/>
    <property type="evidence" value="ECO:0007669"/>
    <property type="project" value="UniProtKB-UniRule"/>
</dbReference>
<keyword evidence="9 11" id="KW-1015">Disulfide bond</keyword>
<evidence type="ECO:0000256" key="12">
    <source>
        <dbReference type="SAM" id="MobiDB-lite"/>
    </source>
</evidence>
<evidence type="ECO:0000313" key="15">
    <source>
        <dbReference type="Proteomes" id="UP000198825"/>
    </source>
</evidence>
<gene>
    <name evidence="11" type="primary">whiB</name>
    <name evidence="14" type="ORF">SAMN04488544_1961</name>
</gene>
<dbReference type="GO" id="GO:0005737">
    <property type="term" value="C:cytoplasm"/>
    <property type="evidence" value="ECO:0007669"/>
    <property type="project" value="UniProtKB-SubCell"/>
</dbReference>
<evidence type="ECO:0000256" key="1">
    <source>
        <dbReference type="ARBA" id="ARBA00004496"/>
    </source>
</evidence>
<dbReference type="HAMAP" id="MF_01479">
    <property type="entry name" value="WhiB"/>
    <property type="match status" value="1"/>
</dbReference>
<keyword evidence="5 11" id="KW-0408">Iron</keyword>
<feature type="region of interest" description="Disordered" evidence="12">
    <location>
        <begin position="64"/>
        <end position="94"/>
    </location>
</feature>
<keyword evidence="8 11" id="KW-0238">DNA-binding</keyword>
<dbReference type="GO" id="GO:0045454">
    <property type="term" value="P:cell redox homeostasis"/>
    <property type="evidence" value="ECO:0007669"/>
    <property type="project" value="TreeGrafter"/>
</dbReference>
<protein>
    <recommendedName>
        <fullName evidence="11">Transcriptional regulator WhiB</fullName>
    </recommendedName>
</protein>
<dbReference type="GO" id="GO:0046872">
    <property type="term" value="F:metal ion binding"/>
    <property type="evidence" value="ECO:0007669"/>
    <property type="project" value="UniProtKB-KW"/>
</dbReference>
<comment type="PTM">
    <text evidence="11">The Fe-S cluster can be nitrosylated by nitric oxide (NO).</text>
</comment>
<comment type="PTM">
    <text evidence="11">Upon Fe-S cluster removal intramolecular disulfide bonds are formed.</text>
</comment>
<feature type="binding site" evidence="11">
    <location>
        <position position="49"/>
    </location>
    <ligand>
        <name>[4Fe-4S] cluster</name>
        <dbReference type="ChEBI" id="CHEBI:49883"/>
    </ligand>
</feature>
<comment type="similarity">
    <text evidence="2 11">Belongs to the WhiB family.</text>
</comment>
<proteinExistence type="inferred from homology"/>
<evidence type="ECO:0000256" key="10">
    <source>
        <dbReference type="ARBA" id="ARBA00023163"/>
    </source>
</evidence>
<organism evidence="14 15">
    <name type="scientific">Microlunatus sagamiharensis</name>
    <dbReference type="NCBI Taxonomy" id="546874"/>
    <lineage>
        <taxon>Bacteria</taxon>
        <taxon>Bacillati</taxon>
        <taxon>Actinomycetota</taxon>
        <taxon>Actinomycetes</taxon>
        <taxon>Propionibacteriales</taxon>
        <taxon>Propionibacteriaceae</taxon>
        <taxon>Microlunatus</taxon>
    </lineage>
</organism>
<sequence>MGQVQAWRAQAACLGHDLSVFFPPGGASARAEIAEAKRVCDACVVRGACLEWALRSGVSDGVFGGLDAGERTSLRPPRTRRRPSPVLVRTTPRR</sequence>
<dbReference type="GO" id="GO:0045892">
    <property type="term" value="P:negative regulation of DNA-templated transcription"/>
    <property type="evidence" value="ECO:0007669"/>
    <property type="project" value="TreeGrafter"/>
</dbReference>
<dbReference type="GO" id="GO:0035731">
    <property type="term" value="F:dinitrosyl-iron complex binding"/>
    <property type="evidence" value="ECO:0007669"/>
    <property type="project" value="UniProtKB-UniRule"/>
</dbReference>
<dbReference type="Pfam" id="PF02467">
    <property type="entry name" value="Whib"/>
    <property type="match status" value="1"/>
</dbReference>
<evidence type="ECO:0000256" key="7">
    <source>
        <dbReference type="ARBA" id="ARBA00023015"/>
    </source>
</evidence>
<reference evidence="15" key="1">
    <citation type="submission" date="2016-10" db="EMBL/GenBank/DDBJ databases">
        <authorList>
            <person name="Varghese N."/>
            <person name="Submissions S."/>
        </authorList>
    </citation>
    <scope>NUCLEOTIDE SEQUENCE [LARGE SCALE GENOMIC DNA]</scope>
    <source>
        <strain evidence="15">DSM 21743</strain>
    </source>
</reference>
<dbReference type="InterPro" id="IPR003482">
    <property type="entry name" value="Whib"/>
</dbReference>
<evidence type="ECO:0000256" key="5">
    <source>
        <dbReference type="ARBA" id="ARBA00023004"/>
    </source>
</evidence>
<keyword evidence="4 11" id="KW-0479">Metal-binding</keyword>
<dbReference type="RefSeq" id="WP_091074254.1">
    <property type="nucleotide sequence ID" value="NZ_LT629799.1"/>
</dbReference>
<dbReference type="GO" id="GO:0051539">
    <property type="term" value="F:4 iron, 4 sulfur cluster binding"/>
    <property type="evidence" value="ECO:0007669"/>
    <property type="project" value="UniProtKB-UniRule"/>
</dbReference>
<keyword evidence="10 11" id="KW-0804">Transcription</keyword>
<evidence type="ECO:0000313" key="14">
    <source>
        <dbReference type="EMBL" id="SDU91882.1"/>
    </source>
</evidence>
<dbReference type="STRING" id="546874.SAMN04488544_1961"/>
<dbReference type="PROSITE" id="PS51674">
    <property type="entry name" value="4FE4S_WBL"/>
    <property type="match status" value="1"/>
</dbReference>
<keyword evidence="3 11" id="KW-0004">4Fe-4S</keyword>
<feature type="domain" description="4Fe-4S Wbl-type" evidence="13">
    <location>
        <begin position="12"/>
        <end position="73"/>
    </location>
</feature>
<dbReference type="InterPro" id="IPR034768">
    <property type="entry name" value="4FE4S_WBL"/>
</dbReference>
<evidence type="ECO:0000256" key="11">
    <source>
        <dbReference type="HAMAP-Rule" id="MF_01479"/>
    </source>
</evidence>
<evidence type="ECO:0000256" key="4">
    <source>
        <dbReference type="ARBA" id="ARBA00022723"/>
    </source>
</evidence>
<dbReference type="OrthoDB" id="3748961at2"/>
<keyword evidence="6 11" id="KW-0411">Iron-sulfur</keyword>
<evidence type="ECO:0000256" key="3">
    <source>
        <dbReference type="ARBA" id="ARBA00022485"/>
    </source>
</evidence>
<evidence type="ECO:0000259" key="13">
    <source>
        <dbReference type="PROSITE" id="PS51674"/>
    </source>
</evidence>
<keyword evidence="11" id="KW-0963">Cytoplasm</keyword>
<dbReference type="Proteomes" id="UP000198825">
    <property type="component" value="Chromosome I"/>
</dbReference>
<dbReference type="PANTHER" id="PTHR38839">
    <property type="entry name" value="TRANSCRIPTIONAL REGULATOR WHID-RELATED"/>
    <property type="match status" value="1"/>
</dbReference>